<dbReference type="AlphaFoldDB" id="C0QF45"/>
<dbReference type="InterPro" id="IPR029058">
    <property type="entry name" value="AB_hydrolase_fold"/>
</dbReference>
<dbReference type="eggNOG" id="COG3571">
    <property type="taxonomic scope" value="Bacteria"/>
</dbReference>
<protein>
    <recommendedName>
        <fullName evidence="1">KANL3/Tex30 alpha/beta hydrolase-like domain-containing protein</fullName>
    </recommendedName>
</protein>
<dbReference type="STRING" id="177437.HRM2_44900"/>
<reference evidence="2 3" key="1">
    <citation type="journal article" date="2009" name="Environ. Microbiol.">
        <title>Genome sequence of Desulfobacterium autotrophicum HRM2, a marine sulfate reducer oxidizing organic carbon completely to carbon dioxide.</title>
        <authorList>
            <person name="Strittmatter A.W."/>
            <person name="Liesegang H."/>
            <person name="Rabus R."/>
            <person name="Decker I."/>
            <person name="Amann J."/>
            <person name="Andres S."/>
            <person name="Henne A."/>
            <person name="Fricke W.F."/>
            <person name="Martinez-Arias R."/>
            <person name="Bartels D."/>
            <person name="Goesmann A."/>
            <person name="Krause L."/>
            <person name="Puehler A."/>
            <person name="Klenk H.P."/>
            <person name="Richter M."/>
            <person name="Schuler M."/>
            <person name="Gloeckner F.O."/>
            <person name="Meyerdierks A."/>
            <person name="Gottschalk G."/>
            <person name="Amann R."/>
        </authorList>
    </citation>
    <scope>NUCLEOTIDE SEQUENCE [LARGE SCALE GENOMIC DNA]</scope>
    <source>
        <strain evidence="3">ATCC 43914 / DSM 3382 / HRM2</strain>
    </source>
</reference>
<keyword evidence="3" id="KW-1185">Reference proteome</keyword>
<dbReference type="InterPro" id="IPR046879">
    <property type="entry name" value="KANL3/Tex30_Abhydrolase"/>
</dbReference>
<dbReference type="Proteomes" id="UP000000442">
    <property type="component" value="Chromosome"/>
</dbReference>
<evidence type="ECO:0000313" key="2">
    <source>
        <dbReference type="EMBL" id="ACN17546.1"/>
    </source>
</evidence>
<accession>C0QF45</accession>
<dbReference type="HOGENOM" id="CLU_072792_1_1_7"/>
<feature type="domain" description="KANL3/Tex30 alpha/beta hydrolase-like" evidence="1">
    <location>
        <begin position="32"/>
        <end position="224"/>
    </location>
</feature>
<evidence type="ECO:0000313" key="3">
    <source>
        <dbReference type="Proteomes" id="UP000000442"/>
    </source>
</evidence>
<dbReference type="ESTHER" id="desah-c0qf45">
    <property type="family name" value="NLS3-Tex30"/>
</dbReference>
<dbReference type="RefSeq" id="WP_015906260.1">
    <property type="nucleotide sequence ID" value="NC_012108.1"/>
</dbReference>
<dbReference type="Pfam" id="PF20408">
    <property type="entry name" value="Abhydrolase_11"/>
    <property type="match status" value="1"/>
</dbReference>
<dbReference type="PANTHER" id="PTHR13136">
    <property type="entry name" value="TESTIS DEVELOPMENT PROTEIN PRTD"/>
    <property type="match status" value="1"/>
</dbReference>
<gene>
    <name evidence="2" type="ordered locus">HRM2_44900</name>
</gene>
<organism evidence="2 3">
    <name type="scientific">Desulforapulum autotrophicum (strain ATCC 43914 / DSM 3382 / VKM B-1955 / HRM2)</name>
    <name type="common">Desulfobacterium autotrophicum</name>
    <dbReference type="NCBI Taxonomy" id="177437"/>
    <lineage>
        <taxon>Bacteria</taxon>
        <taxon>Pseudomonadati</taxon>
        <taxon>Thermodesulfobacteriota</taxon>
        <taxon>Desulfobacteria</taxon>
        <taxon>Desulfobacterales</taxon>
        <taxon>Desulfobacteraceae</taxon>
        <taxon>Desulforapulum</taxon>
    </lineage>
</organism>
<proteinExistence type="predicted"/>
<dbReference type="PANTHER" id="PTHR13136:SF11">
    <property type="entry name" value="TESTIS-EXPRESSED PROTEIN 30"/>
    <property type="match status" value="1"/>
</dbReference>
<name>C0QF45_DESAH</name>
<dbReference type="InterPro" id="IPR026555">
    <property type="entry name" value="NSL3/Tex30"/>
</dbReference>
<sequence>MNIETISIPVNDDESVSGILATPVTANANTRTGLVFAHGMANDMNHPTIKDVAEGLTAQGFTTLRFNFPYREKGRRSADPEHKLIQAWKSAVDFLAQKTDNSLTTLVAVGKSLGARIASTAAANGDIHPDRLIFLGYPLHAPGRKDSPRDAHLYNIKTPMLFFEGTRDPFCDLDLLATVLERLCAPRALEIIEGGDHSFILPKSDPRTDRDVHDQVIRKCVEWLHSQG</sequence>
<dbReference type="KEGG" id="dat:HRM2_44900"/>
<dbReference type="EMBL" id="CP001087">
    <property type="protein sequence ID" value="ACN17546.1"/>
    <property type="molecule type" value="Genomic_DNA"/>
</dbReference>
<evidence type="ECO:0000259" key="1">
    <source>
        <dbReference type="Pfam" id="PF20408"/>
    </source>
</evidence>
<dbReference type="OrthoDB" id="652634at2"/>
<dbReference type="SUPFAM" id="SSF53474">
    <property type="entry name" value="alpha/beta-Hydrolases"/>
    <property type="match status" value="1"/>
</dbReference>
<dbReference type="Gene3D" id="3.40.50.1820">
    <property type="entry name" value="alpha/beta hydrolase"/>
    <property type="match status" value="1"/>
</dbReference>